<dbReference type="Gene3D" id="3.30.200.20">
    <property type="entry name" value="Phosphorylase Kinase, domain 1"/>
    <property type="match status" value="1"/>
</dbReference>
<dbReference type="SUPFAM" id="SSF56112">
    <property type="entry name" value="Protein kinase-like (PK-like)"/>
    <property type="match status" value="1"/>
</dbReference>
<dbReference type="OrthoDB" id="8532199at2"/>
<dbReference type="PATRIC" id="fig|1056511.3.peg.597"/>
<keyword evidence="1" id="KW-0433">Leucine-rich repeat</keyword>
<dbReference type="Proteomes" id="UP000011134">
    <property type="component" value="Unassembled WGS sequence"/>
</dbReference>
<dbReference type="InterPro" id="IPR000719">
    <property type="entry name" value="Prot_kinase_dom"/>
</dbReference>
<organism evidence="5 6">
    <name type="scientific">Photobacterium marinum</name>
    <dbReference type="NCBI Taxonomy" id="1056511"/>
    <lineage>
        <taxon>Bacteria</taxon>
        <taxon>Pseudomonadati</taxon>
        <taxon>Pseudomonadota</taxon>
        <taxon>Gammaproteobacteria</taxon>
        <taxon>Vibrionales</taxon>
        <taxon>Vibrionaceae</taxon>
        <taxon>Photobacterium</taxon>
    </lineage>
</organism>
<dbReference type="SUPFAM" id="SSF52058">
    <property type="entry name" value="L domain-like"/>
    <property type="match status" value="1"/>
</dbReference>
<dbReference type="EMBL" id="AMZO01000002">
    <property type="protein sequence ID" value="ELR67594.1"/>
    <property type="molecule type" value="Genomic_DNA"/>
</dbReference>
<dbReference type="Gene3D" id="3.80.10.10">
    <property type="entry name" value="Ribonuclease Inhibitor"/>
    <property type="match status" value="2"/>
</dbReference>
<sequence length="413" mass="46280">MHTVSQLKSGQLTGIKHLKLSESLTSFPLEILQLADSLEILDLTNNSLSSLPQELTQLKKLKIIFASNNCFETLPEVLGQCQNLEMVGFKSNQIKYVPKNSLPPKLRWLILTDNRIETLPDTLGERPRLQKLALAGNCLTHLPQTLSQSTNLELVRISANQLTECPDQLLGLPKLAWLSFSGNPFSQSDININSVPEVPSSSFSLQNVLGQGASGVISKASWNTEQTAFPSDIAVKVFKGEVTSDGYPEDELRACLKVGNHPNLVQSLAQVNEERYSALIMNLIPSHYKNLGLPPCFNSCTRDTFPEGFTLSIEQIEKIIVQMKRVFEHIHSNQVCHGDLYAHNTLFDEKANIIFGDFGASTMYHMLTEEQQTRIKQIEQRALDHFIDDLLSVCAEKDQQSEKYNHLKQQIAH</sequence>
<dbReference type="PANTHER" id="PTHR48051:SF1">
    <property type="entry name" value="RAS SUPPRESSOR PROTEIN 1"/>
    <property type="match status" value="1"/>
</dbReference>
<evidence type="ECO:0000256" key="1">
    <source>
        <dbReference type="ARBA" id="ARBA00022614"/>
    </source>
</evidence>
<keyword evidence="2" id="KW-0677">Repeat</keyword>
<dbReference type="InterPro" id="IPR032675">
    <property type="entry name" value="LRR_dom_sf"/>
</dbReference>
<keyword evidence="3" id="KW-0547">Nucleotide-binding</keyword>
<dbReference type="SMART" id="SM00220">
    <property type="entry name" value="S_TKc"/>
    <property type="match status" value="1"/>
</dbReference>
<dbReference type="RefSeq" id="WP_007462214.1">
    <property type="nucleotide sequence ID" value="NZ_AMZO01000002.1"/>
</dbReference>
<dbReference type="AlphaFoldDB" id="L8JJC9"/>
<name>L8JJC9_9GAMM</name>
<keyword evidence="5" id="KW-0723">Serine/threonine-protein kinase</keyword>
<dbReference type="InterPro" id="IPR011009">
    <property type="entry name" value="Kinase-like_dom_sf"/>
</dbReference>
<dbReference type="SMART" id="SM00364">
    <property type="entry name" value="LRR_BAC"/>
    <property type="match status" value="5"/>
</dbReference>
<keyword evidence="3" id="KW-0067">ATP-binding</keyword>
<dbReference type="Gene3D" id="1.10.510.10">
    <property type="entry name" value="Transferase(Phosphotransferase) domain 1"/>
    <property type="match status" value="1"/>
</dbReference>
<dbReference type="GO" id="GO:0005737">
    <property type="term" value="C:cytoplasm"/>
    <property type="evidence" value="ECO:0007669"/>
    <property type="project" value="TreeGrafter"/>
</dbReference>
<dbReference type="Pfam" id="PF00069">
    <property type="entry name" value="Pkinase"/>
    <property type="match status" value="1"/>
</dbReference>
<protein>
    <submittedName>
        <fullName evidence="5">Serine/threonine protein kinase</fullName>
    </submittedName>
</protein>
<comment type="caution">
    <text evidence="5">The sequence shown here is derived from an EMBL/GenBank/DDBJ whole genome shotgun (WGS) entry which is preliminary data.</text>
</comment>
<evidence type="ECO:0000313" key="6">
    <source>
        <dbReference type="Proteomes" id="UP000011134"/>
    </source>
</evidence>
<dbReference type="PANTHER" id="PTHR48051">
    <property type="match status" value="1"/>
</dbReference>
<reference evidence="5 6" key="1">
    <citation type="submission" date="2012-12" db="EMBL/GenBank/DDBJ databases">
        <title>Genome Assembly of Photobacterium sp. AK15.</title>
        <authorList>
            <person name="Khatri I."/>
            <person name="Vaidya B."/>
            <person name="Srinivas T.N.R."/>
            <person name="Subramanian S."/>
            <person name="Pinnaka A."/>
        </authorList>
    </citation>
    <scope>NUCLEOTIDE SEQUENCE [LARGE SCALE GENOMIC DNA]</scope>
    <source>
        <strain evidence="5 6">AK15</strain>
    </source>
</reference>
<keyword evidence="5" id="KW-0808">Transferase</keyword>
<accession>L8JJC9</accession>
<dbReference type="InterPro" id="IPR003591">
    <property type="entry name" value="Leu-rich_rpt_typical-subtyp"/>
</dbReference>
<evidence type="ECO:0000313" key="5">
    <source>
        <dbReference type="EMBL" id="ELR67594.1"/>
    </source>
</evidence>
<keyword evidence="5" id="KW-0418">Kinase</keyword>
<gene>
    <name evidence="5" type="ORF">C942_01524</name>
</gene>
<feature type="binding site" evidence="3">
    <location>
        <position position="236"/>
    </location>
    <ligand>
        <name>ATP</name>
        <dbReference type="ChEBI" id="CHEBI:30616"/>
    </ligand>
</feature>
<dbReference type="InterPro" id="IPR050216">
    <property type="entry name" value="LRR_domain-containing"/>
</dbReference>
<evidence type="ECO:0000256" key="2">
    <source>
        <dbReference type="ARBA" id="ARBA00022737"/>
    </source>
</evidence>
<dbReference type="GO" id="GO:0004674">
    <property type="term" value="F:protein serine/threonine kinase activity"/>
    <property type="evidence" value="ECO:0007669"/>
    <property type="project" value="UniProtKB-KW"/>
</dbReference>
<dbReference type="InterPro" id="IPR017441">
    <property type="entry name" value="Protein_kinase_ATP_BS"/>
</dbReference>
<dbReference type="SMART" id="SM00369">
    <property type="entry name" value="LRR_TYP"/>
    <property type="match status" value="5"/>
</dbReference>
<dbReference type="PROSITE" id="PS00107">
    <property type="entry name" value="PROTEIN_KINASE_ATP"/>
    <property type="match status" value="1"/>
</dbReference>
<proteinExistence type="predicted"/>
<evidence type="ECO:0000256" key="3">
    <source>
        <dbReference type="PROSITE-ProRule" id="PRU10141"/>
    </source>
</evidence>
<dbReference type="GO" id="GO:0005524">
    <property type="term" value="F:ATP binding"/>
    <property type="evidence" value="ECO:0007669"/>
    <property type="project" value="UniProtKB-UniRule"/>
</dbReference>
<feature type="domain" description="Protein kinase" evidence="4">
    <location>
        <begin position="203"/>
        <end position="413"/>
    </location>
</feature>
<evidence type="ECO:0000259" key="4">
    <source>
        <dbReference type="PROSITE" id="PS50011"/>
    </source>
</evidence>
<dbReference type="PROSITE" id="PS50011">
    <property type="entry name" value="PROTEIN_KINASE_DOM"/>
    <property type="match status" value="1"/>
</dbReference>
<dbReference type="PROSITE" id="PS51450">
    <property type="entry name" value="LRR"/>
    <property type="match status" value="2"/>
</dbReference>
<dbReference type="InterPro" id="IPR001611">
    <property type="entry name" value="Leu-rich_rpt"/>
</dbReference>
<keyword evidence="6" id="KW-1185">Reference proteome</keyword>
<dbReference type="Pfam" id="PF13855">
    <property type="entry name" value="LRR_8"/>
    <property type="match status" value="2"/>
</dbReference>